<proteinExistence type="predicted"/>
<feature type="compositionally biased region" description="Basic and acidic residues" evidence="1">
    <location>
        <begin position="207"/>
        <end position="216"/>
    </location>
</feature>
<sequence>MVNIRGTDWELKTCQVADSTSSMELTLWETYMEAVKTSESYTFTNLTTRNYNGKLSLTTTRQTTIEPLKTSLLSSTPRNIIPQTISINHLTASVEGAAVHIMKLCPKCHTLQQNLSPKDAFHRCQSCKIPRKGPSYLTKCNGTLTFKLGKEELALSISNSLLSTFIRNECNLNIMDKQEIEEFLLTTGPLTIQYTSENQITSLSKLNKTDQQQKTDEDSDSDEELCAIA</sequence>
<evidence type="ECO:0000256" key="1">
    <source>
        <dbReference type="SAM" id="MobiDB-lite"/>
    </source>
</evidence>
<name>A0ABD0MTJ0_CIRMR</name>
<reference evidence="2 3" key="1">
    <citation type="submission" date="2024-05" db="EMBL/GenBank/DDBJ databases">
        <title>Genome sequencing and assembly of Indian major carp, Cirrhinus mrigala (Hamilton, 1822).</title>
        <authorList>
            <person name="Mohindra V."/>
            <person name="Chowdhury L.M."/>
            <person name="Lal K."/>
            <person name="Jena J.K."/>
        </authorList>
    </citation>
    <scope>NUCLEOTIDE SEQUENCE [LARGE SCALE GENOMIC DNA]</scope>
    <source>
        <strain evidence="2">CM1030</strain>
        <tissue evidence="2">Blood</tissue>
    </source>
</reference>
<evidence type="ECO:0008006" key="4">
    <source>
        <dbReference type="Google" id="ProtNLM"/>
    </source>
</evidence>
<comment type="caution">
    <text evidence="2">The sequence shown here is derived from an EMBL/GenBank/DDBJ whole genome shotgun (WGS) entry which is preliminary data.</text>
</comment>
<keyword evidence="3" id="KW-1185">Reference proteome</keyword>
<feature type="non-terminal residue" evidence="2">
    <location>
        <position position="229"/>
    </location>
</feature>
<organism evidence="2 3">
    <name type="scientific">Cirrhinus mrigala</name>
    <name type="common">Mrigala</name>
    <dbReference type="NCBI Taxonomy" id="683832"/>
    <lineage>
        <taxon>Eukaryota</taxon>
        <taxon>Metazoa</taxon>
        <taxon>Chordata</taxon>
        <taxon>Craniata</taxon>
        <taxon>Vertebrata</taxon>
        <taxon>Euteleostomi</taxon>
        <taxon>Actinopterygii</taxon>
        <taxon>Neopterygii</taxon>
        <taxon>Teleostei</taxon>
        <taxon>Ostariophysi</taxon>
        <taxon>Cypriniformes</taxon>
        <taxon>Cyprinidae</taxon>
        <taxon>Labeoninae</taxon>
        <taxon>Labeonini</taxon>
        <taxon>Cirrhinus</taxon>
    </lineage>
</organism>
<dbReference type="EMBL" id="JAMKFB020000189">
    <property type="protein sequence ID" value="KAL0152503.1"/>
    <property type="molecule type" value="Genomic_DNA"/>
</dbReference>
<dbReference type="AlphaFoldDB" id="A0ABD0MTJ0"/>
<evidence type="ECO:0000313" key="2">
    <source>
        <dbReference type="EMBL" id="KAL0152503.1"/>
    </source>
</evidence>
<protein>
    <recommendedName>
        <fullName evidence="4">Replication factor A C-terminal domain-containing protein</fullName>
    </recommendedName>
</protein>
<dbReference type="SUPFAM" id="SSF50249">
    <property type="entry name" value="Nucleic acid-binding proteins"/>
    <property type="match status" value="1"/>
</dbReference>
<evidence type="ECO:0000313" key="3">
    <source>
        <dbReference type="Proteomes" id="UP001529510"/>
    </source>
</evidence>
<dbReference type="Gene3D" id="2.40.50.140">
    <property type="entry name" value="Nucleic acid-binding proteins"/>
    <property type="match status" value="1"/>
</dbReference>
<dbReference type="Proteomes" id="UP001529510">
    <property type="component" value="Unassembled WGS sequence"/>
</dbReference>
<dbReference type="InterPro" id="IPR012340">
    <property type="entry name" value="NA-bd_OB-fold"/>
</dbReference>
<feature type="region of interest" description="Disordered" evidence="1">
    <location>
        <begin position="205"/>
        <end position="229"/>
    </location>
</feature>
<feature type="compositionally biased region" description="Acidic residues" evidence="1">
    <location>
        <begin position="217"/>
        <end position="229"/>
    </location>
</feature>
<accession>A0ABD0MTJ0</accession>
<gene>
    <name evidence="2" type="ORF">M9458_052226</name>
</gene>